<dbReference type="STRING" id="573058.SAMN00017477_1550"/>
<dbReference type="AlphaFoldDB" id="A0A1W1V9K2"/>
<dbReference type="OrthoDB" id="9788304at2"/>
<evidence type="ECO:0000256" key="1">
    <source>
        <dbReference type="SAM" id="Coils"/>
    </source>
</evidence>
<keyword evidence="3" id="KW-1185">Reference proteome</keyword>
<dbReference type="EMBL" id="FWWR01000011">
    <property type="protein sequence ID" value="SMB89975.1"/>
    <property type="molecule type" value="Genomic_DNA"/>
</dbReference>
<dbReference type="RefSeq" id="WP_084231120.1">
    <property type="nucleotide sequence ID" value="NZ_FWWR01000011.1"/>
</dbReference>
<protein>
    <submittedName>
        <fullName evidence="2">Uncharacterized protein</fullName>
    </submittedName>
</protein>
<keyword evidence="1" id="KW-0175">Coiled coil</keyword>
<dbReference type="Proteomes" id="UP000192368">
    <property type="component" value="Unassembled WGS sequence"/>
</dbReference>
<organism evidence="2 3">
    <name type="scientific">Peptoniphilus asaccharolyticus DSM 20463</name>
    <dbReference type="NCBI Taxonomy" id="573058"/>
    <lineage>
        <taxon>Bacteria</taxon>
        <taxon>Bacillati</taxon>
        <taxon>Bacillota</taxon>
        <taxon>Tissierellia</taxon>
        <taxon>Tissierellales</taxon>
        <taxon>Peptoniphilaceae</taxon>
        <taxon>Peptoniphilus</taxon>
    </lineage>
</organism>
<proteinExistence type="predicted"/>
<evidence type="ECO:0000313" key="3">
    <source>
        <dbReference type="Proteomes" id="UP000192368"/>
    </source>
</evidence>
<accession>A0A1W1V9K2</accession>
<feature type="coiled-coil region" evidence="1">
    <location>
        <begin position="3"/>
        <end position="54"/>
    </location>
</feature>
<sequence>MLFNDLSENVSDLKDNLQRIVSKIEKNSKQLKDQTQLRVELAKEENKLNSLYKKLGEQKYRVEKGYDAEFAFEEIIEEIDMVLARVEAIKSKYEYVKSFSDSNSGTIIKEDKFLSNEKE</sequence>
<reference evidence="3" key="1">
    <citation type="submission" date="2017-04" db="EMBL/GenBank/DDBJ databases">
        <authorList>
            <person name="Varghese N."/>
            <person name="Submissions S."/>
        </authorList>
    </citation>
    <scope>NUCLEOTIDE SEQUENCE [LARGE SCALE GENOMIC DNA]</scope>
    <source>
        <strain evidence="3">DSM 20463</strain>
    </source>
</reference>
<evidence type="ECO:0000313" key="2">
    <source>
        <dbReference type="EMBL" id="SMB89975.1"/>
    </source>
</evidence>
<name>A0A1W1V9K2_PEPAS</name>
<gene>
    <name evidence="2" type="ORF">SAMN00017477_1550</name>
</gene>